<dbReference type="InterPro" id="IPR035940">
    <property type="entry name" value="CAP_sf"/>
</dbReference>
<dbReference type="AlphaFoldDB" id="A0A5C5X492"/>
<dbReference type="CDD" id="cd05379">
    <property type="entry name" value="CAP_bacterial"/>
    <property type="match status" value="1"/>
</dbReference>
<sequence length="141" mass="15539" precursor="true">MTRLKQRSKIWSWVACAALLAGAASESGVTAKPLTENAMIQAMHVAATNQRARHGLFEQQLDESLCQTAQAWANNMANRNVMYHGGGEQVVAHGYPTPAACIQGWINSPGHRVWVLGRNGRCGFGVQRSWSGRYYYAGVYR</sequence>
<dbReference type="Gene3D" id="3.40.33.10">
    <property type="entry name" value="CAP"/>
    <property type="match status" value="1"/>
</dbReference>
<gene>
    <name evidence="3" type="ORF">KOR42_07600</name>
</gene>
<protein>
    <submittedName>
        <fullName evidence="3">Cysteine-rich secretory protein family protein</fullName>
    </submittedName>
</protein>
<evidence type="ECO:0000256" key="1">
    <source>
        <dbReference type="SAM" id="SignalP"/>
    </source>
</evidence>
<dbReference type="Pfam" id="PF00188">
    <property type="entry name" value="CAP"/>
    <property type="match status" value="1"/>
</dbReference>
<dbReference type="RefSeq" id="WP_197440824.1">
    <property type="nucleotide sequence ID" value="NZ_SIHI01000001.1"/>
</dbReference>
<feature type="domain" description="SCP" evidence="2">
    <location>
        <begin position="51"/>
        <end position="138"/>
    </location>
</feature>
<evidence type="ECO:0000313" key="4">
    <source>
        <dbReference type="Proteomes" id="UP000317243"/>
    </source>
</evidence>
<dbReference type="PANTHER" id="PTHR31157">
    <property type="entry name" value="SCP DOMAIN-CONTAINING PROTEIN"/>
    <property type="match status" value="1"/>
</dbReference>
<comment type="caution">
    <text evidence="3">The sequence shown here is derived from an EMBL/GenBank/DDBJ whole genome shotgun (WGS) entry which is preliminary data.</text>
</comment>
<evidence type="ECO:0000259" key="2">
    <source>
        <dbReference type="Pfam" id="PF00188"/>
    </source>
</evidence>
<name>A0A5C5X492_9PLAN</name>
<dbReference type="SUPFAM" id="SSF55797">
    <property type="entry name" value="PR-1-like"/>
    <property type="match status" value="1"/>
</dbReference>
<proteinExistence type="predicted"/>
<dbReference type="PANTHER" id="PTHR31157:SF1">
    <property type="entry name" value="SCP DOMAIN-CONTAINING PROTEIN"/>
    <property type="match status" value="1"/>
</dbReference>
<keyword evidence="4" id="KW-1185">Reference proteome</keyword>
<dbReference type="Proteomes" id="UP000317243">
    <property type="component" value="Unassembled WGS sequence"/>
</dbReference>
<feature type="signal peptide" evidence="1">
    <location>
        <begin position="1"/>
        <end position="31"/>
    </location>
</feature>
<organism evidence="3 4">
    <name type="scientific">Thalassoglobus neptunius</name>
    <dbReference type="NCBI Taxonomy" id="1938619"/>
    <lineage>
        <taxon>Bacteria</taxon>
        <taxon>Pseudomonadati</taxon>
        <taxon>Planctomycetota</taxon>
        <taxon>Planctomycetia</taxon>
        <taxon>Planctomycetales</taxon>
        <taxon>Planctomycetaceae</taxon>
        <taxon>Thalassoglobus</taxon>
    </lineage>
</organism>
<keyword evidence="1" id="KW-0732">Signal</keyword>
<feature type="chain" id="PRO_5022776226" evidence="1">
    <location>
        <begin position="32"/>
        <end position="141"/>
    </location>
</feature>
<accession>A0A5C5X492</accession>
<dbReference type="InterPro" id="IPR014044">
    <property type="entry name" value="CAP_dom"/>
</dbReference>
<evidence type="ECO:0000313" key="3">
    <source>
        <dbReference type="EMBL" id="TWT57399.1"/>
    </source>
</evidence>
<dbReference type="EMBL" id="SIHI01000001">
    <property type="protein sequence ID" value="TWT57399.1"/>
    <property type="molecule type" value="Genomic_DNA"/>
</dbReference>
<reference evidence="3 4" key="1">
    <citation type="submission" date="2019-02" db="EMBL/GenBank/DDBJ databases">
        <title>Deep-cultivation of Planctomycetes and their phenomic and genomic characterization uncovers novel biology.</title>
        <authorList>
            <person name="Wiegand S."/>
            <person name="Jogler M."/>
            <person name="Boedeker C."/>
            <person name="Pinto D."/>
            <person name="Vollmers J."/>
            <person name="Rivas-Marin E."/>
            <person name="Kohn T."/>
            <person name="Peeters S.H."/>
            <person name="Heuer A."/>
            <person name="Rast P."/>
            <person name="Oberbeckmann S."/>
            <person name="Bunk B."/>
            <person name="Jeske O."/>
            <person name="Meyerdierks A."/>
            <person name="Storesund J.E."/>
            <person name="Kallscheuer N."/>
            <person name="Luecker S."/>
            <person name="Lage O.M."/>
            <person name="Pohl T."/>
            <person name="Merkel B.J."/>
            <person name="Hornburger P."/>
            <person name="Mueller R.-W."/>
            <person name="Bruemmer F."/>
            <person name="Labrenz M."/>
            <person name="Spormann A.M."/>
            <person name="Op Den Camp H."/>
            <person name="Overmann J."/>
            <person name="Amann R."/>
            <person name="Jetten M.S.M."/>
            <person name="Mascher T."/>
            <person name="Medema M.H."/>
            <person name="Devos D.P."/>
            <person name="Kaster A.-K."/>
            <person name="Ovreas L."/>
            <person name="Rohde M."/>
            <person name="Galperin M.Y."/>
            <person name="Jogler C."/>
        </authorList>
    </citation>
    <scope>NUCLEOTIDE SEQUENCE [LARGE SCALE GENOMIC DNA]</scope>
    <source>
        <strain evidence="3 4">KOR42</strain>
    </source>
</reference>